<comment type="caution">
    <text evidence="1">The sequence shown here is derived from an EMBL/GenBank/DDBJ whole genome shotgun (WGS) entry which is preliminary data.</text>
</comment>
<dbReference type="Proteomes" id="UP000019681">
    <property type="component" value="Unassembled WGS sequence"/>
</dbReference>
<reference evidence="1 2" key="1">
    <citation type="journal article" date="2014" name="Genome Announc.">
        <title>Draft Genome Sequence of Fervidicella metallireducens Strain AeBT, an Iron-Reducing Thermoanaerobe from the Great Artesian Basin.</title>
        <authorList>
            <person name="Patel B.K."/>
        </authorList>
    </citation>
    <scope>NUCLEOTIDE SEQUENCE [LARGE SCALE GENOMIC DNA]</scope>
    <source>
        <strain evidence="1 2">AeB</strain>
    </source>
</reference>
<evidence type="ECO:0000313" key="2">
    <source>
        <dbReference type="Proteomes" id="UP000019681"/>
    </source>
</evidence>
<evidence type="ECO:0000313" key="1">
    <source>
        <dbReference type="EMBL" id="EYE87472.1"/>
    </source>
</evidence>
<organism evidence="1 2">
    <name type="scientific">Fervidicella metallireducens AeB</name>
    <dbReference type="NCBI Taxonomy" id="1403537"/>
    <lineage>
        <taxon>Bacteria</taxon>
        <taxon>Bacillati</taxon>
        <taxon>Bacillota</taxon>
        <taxon>Clostridia</taxon>
        <taxon>Eubacteriales</taxon>
        <taxon>Clostridiaceae</taxon>
        <taxon>Fervidicella</taxon>
    </lineage>
</organism>
<dbReference type="STRING" id="1403537.Q428_13080"/>
<dbReference type="AlphaFoldDB" id="A0A017RS58"/>
<proteinExistence type="predicted"/>
<sequence length="282" mass="34180">MVFDFIDNANMFNNALSLHRLFNIDKYRPNEYVLAPDNLKEFENNMLNNGEKPAVYLDFPVNVTDYEYIDLFNWQEEVKNLISQIEFVRMVDVQEETISRYIREGKIIPDLKVPAGSKYFNYFKKETALKYAGEYGWRLINHSNMKDIFIEMVEKMDMSYSYKPVLLKAMLECCDENGKALIDDVVEYFIKFYEDRKNKNLYVEKPNSIYCRDEIDKKSVKRNIFDNPFKRFEDMRFLRKSKDIEYIEFNPYVWKKLSQEEKDWIKTLCDEKLEDYYSRFKN</sequence>
<dbReference type="EMBL" id="AZQP01000054">
    <property type="protein sequence ID" value="EYE87472.1"/>
    <property type="molecule type" value="Genomic_DNA"/>
</dbReference>
<protein>
    <submittedName>
        <fullName evidence="1">Uncharacterized protein</fullName>
    </submittedName>
</protein>
<name>A0A017RS58_9CLOT</name>
<accession>A0A017RS58</accession>
<keyword evidence="2" id="KW-1185">Reference proteome</keyword>
<gene>
    <name evidence="1" type="ORF">Q428_13080</name>
</gene>